<accession>A0A167WCN5</accession>
<comment type="caution">
    <text evidence="1">The sequence shown here is derived from an EMBL/GenBank/DDBJ whole genome shotgun (WGS) entry which is preliminary data.</text>
</comment>
<keyword evidence="2" id="KW-1185">Reference proteome</keyword>
<dbReference type="AlphaFoldDB" id="A0A167WCN5"/>
<name>A0A167WCN5_9FLAO</name>
<dbReference type="EMBL" id="LVJE01000019">
    <property type="protein sequence ID" value="OAB27234.1"/>
    <property type="molecule type" value="Genomic_DNA"/>
</dbReference>
<dbReference type="Gene3D" id="3.40.50.150">
    <property type="entry name" value="Vaccinia Virus protein VP39"/>
    <property type="match status" value="1"/>
</dbReference>
<keyword evidence="1" id="KW-0808">Transferase</keyword>
<dbReference type="GO" id="GO:0008168">
    <property type="term" value="F:methyltransferase activity"/>
    <property type="evidence" value="ECO:0007669"/>
    <property type="project" value="UniProtKB-KW"/>
</dbReference>
<protein>
    <submittedName>
        <fullName evidence="1">Methyltransferase</fullName>
    </submittedName>
</protein>
<organism evidence="1 2">
    <name type="scientific">Flavobacterium fryxellicola</name>
    <dbReference type="NCBI Taxonomy" id="249352"/>
    <lineage>
        <taxon>Bacteria</taxon>
        <taxon>Pseudomonadati</taxon>
        <taxon>Bacteroidota</taxon>
        <taxon>Flavobacteriia</taxon>
        <taxon>Flavobacteriales</taxon>
        <taxon>Flavobacteriaceae</taxon>
        <taxon>Flavobacterium</taxon>
    </lineage>
</organism>
<dbReference type="PANTHER" id="PTHR43861:SF1">
    <property type="entry name" value="TRANS-ACONITATE 2-METHYLTRANSFERASE"/>
    <property type="match status" value="1"/>
</dbReference>
<dbReference type="PANTHER" id="PTHR43861">
    <property type="entry name" value="TRANS-ACONITATE 2-METHYLTRANSFERASE-RELATED"/>
    <property type="match status" value="1"/>
</dbReference>
<dbReference type="GO" id="GO:0032259">
    <property type="term" value="P:methylation"/>
    <property type="evidence" value="ECO:0007669"/>
    <property type="project" value="UniProtKB-KW"/>
</dbReference>
<evidence type="ECO:0000313" key="1">
    <source>
        <dbReference type="EMBL" id="OAB27234.1"/>
    </source>
</evidence>
<dbReference type="Gene3D" id="2.20.25.110">
    <property type="entry name" value="S-adenosyl-L-methionine-dependent methyltransferases"/>
    <property type="match status" value="1"/>
</dbReference>
<gene>
    <name evidence="1" type="ORF">FBFR_11895</name>
</gene>
<proteinExistence type="predicted"/>
<dbReference type="SUPFAM" id="SSF53335">
    <property type="entry name" value="S-adenosyl-L-methionine-dependent methyltransferases"/>
    <property type="match status" value="1"/>
</dbReference>
<dbReference type="Proteomes" id="UP000077164">
    <property type="component" value="Unassembled WGS sequence"/>
</dbReference>
<keyword evidence="1" id="KW-0489">Methyltransferase</keyword>
<reference evidence="1 2" key="1">
    <citation type="submission" date="2016-03" db="EMBL/GenBank/DDBJ databases">
        <title>Draft genome sequence of Flavobacterium fryxellicola DSM 16209.</title>
        <authorList>
            <person name="Shin S.-K."/>
            <person name="Yi H."/>
        </authorList>
    </citation>
    <scope>NUCLEOTIDE SEQUENCE [LARGE SCALE GENOMIC DNA]</scope>
    <source>
        <strain evidence="1 2">DSM 16209</strain>
    </source>
</reference>
<dbReference type="Pfam" id="PF13489">
    <property type="entry name" value="Methyltransf_23"/>
    <property type="match status" value="1"/>
</dbReference>
<sequence>MSEAEKPSTKNELNSTEKWYSSWFDTPYYHILYKDRNYREAQIFMDNLTHYLNLPEKAKVLDLACGKGRHSIYLNQLGFDVLGADLSENSIAEASINTNETLHFKVHDMRETFEEKYDAIFNLFTSFGYFENDEDNLITLKAIKESLSEYGFAVIDFMNVAQVLETLVPEETKTVDGIEFHMTRYLKDGHIYKDINFEDKGEQFHFTEKVKALTLKDFEELMEEAGIYLLDIFGDYKLKKFHKTESERLIMIFK</sequence>
<dbReference type="CDD" id="cd02440">
    <property type="entry name" value="AdoMet_MTases"/>
    <property type="match status" value="1"/>
</dbReference>
<evidence type="ECO:0000313" key="2">
    <source>
        <dbReference type="Proteomes" id="UP000077164"/>
    </source>
</evidence>
<dbReference type="RefSeq" id="WP_066081607.1">
    <property type="nucleotide sequence ID" value="NZ_FRDK01000004.1"/>
</dbReference>
<dbReference type="OrthoDB" id="9811589at2"/>
<dbReference type="STRING" id="249352.SAMN05444395_104125"/>
<dbReference type="InterPro" id="IPR029063">
    <property type="entry name" value="SAM-dependent_MTases_sf"/>
</dbReference>